<name>A0ABR2S2Z8_9ROSI</name>
<comment type="caution">
    <text evidence="2">The sequence shown here is derived from an EMBL/GenBank/DDBJ whole genome shotgun (WGS) entry which is preliminary data.</text>
</comment>
<feature type="transmembrane region" description="Helical" evidence="1">
    <location>
        <begin position="15"/>
        <end position="32"/>
    </location>
</feature>
<sequence length="107" mass="12118">MDSLLSVNWINEVRLAFGFLLFSITLLFRKLLGHGRNKSSFESVVQDGRRGSCEFRGAAVSELLDVKIALDIFYKFNGMIVHRVDVTMAATLALLGVERLNLLEAWW</sequence>
<dbReference type="EMBL" id="JBBPBN010000017">
    <property type="protein sequence ID" value="KAK9019623.1"/>
    <property type="molecule type" value="Genomic_DNA"/>
</dbReference>
<proteinExistence type="predicted"/>
<evidence type="ECO:0000256" key="1">
    <source>
        <dbReference type="SAM" id="Phobius"/>
    </source>
</evidence>
<keyword evidence="3" id="KW-1185">Reference proteome</keyword>
<dbReference type="Proteomes" id="UP001396334">
    <property type="component" value="Unassembled WGS sequence"/>
</dbReference>
<evidence type="ECO:0000313" key="3">
    <source>
        <dbReference type="Proteomes" id="UP001396334"/>
    </source>
</evidence>
<keyword evidence="1" id="KW-0472">Membrane</keyword>
<reference evidence="2 3" key="1">
    <citation type="journal article" date="2024" name="G3 (Bethesda)">
        <title>Genome assembly of Hibiscus sabdariffa L. provides insights into metabolisms of medicinal natural products.</title>
        <authorList>
            <person name="Kim T."/>
        </authorList>
    </citation>
    <scope>NUCLEOTIDE SEQUENCE [LARGE SCALE GENOMIC DNA]</scope>
    <source>
        <strain evidence="2">TK-2024</strain>
        <tissue evidence="2">Old leaves</tissue>
    </source>
</reference>
<accession>A0ABR2S2Z8</accession>
<organism evidence="2 3">
    <name type="scientific">Hibiscus sabdariffa</name>
    <name type="common">roselle</name>
    <dbReference type="NCBI Taxonomy" id="183260"/>
    <lineage>
        <taxon>Eukaryota</taxon>
        <taxon>Viridiplantae</taxon>
        <taxon>Streptophyta</taxon>
        <taxon>Embryophyta</taxon>
        <taxon>Tracheophyta</taxon>
        <taxon>Spermatophyta</taxon>
        <taxon>Magnoliopsida</taxon>
        <taxon>eudicotyledons</taxon>
        <taxon>Gunneridae</taxon>
        <taxon>Pentapetalae</taxon>
        <taxon>rosids</taxon>
        <taxon>malvids</taxon>
        <taxon>Malvales</taxon>
        <taxon>Malvaceae</taxon>
        <taxon>Malvoideae</taxon>
        <taxon>Hibiscus</taxon>
    </lineage>
</organism>
<gene>
    <name evidence="2" type="ORF">V6N11_054138</name>
</gene>
<keyword evidence="1" id="KW-1133">Transmembrane helix</keyword>
<protein>
    <submittedName>
        <fullName evidence="2">Uncharacterized protein</fullName>
    </submittedName>
</protein>
<keyword evidence="1" id="KW-0812">Transmembrane</keyword>
<evidence type="ECO:0000313" key="2">
    <source>
        <dbReference type="EMBL" id="KAK9019623.1"/>
    </source>
</evidence>